<name>A0A4R6P1M6_NOCIG</name>
<keyword evidence="1" id="KW-0732">Signal</keyword>
<dbReference type="EMBL" id="SNXK01000008">
    <property type="protein sequence ID" value="TDP31594.1"/>
    <property type="molecule type" value="Genomic_DNA"/>
</dbReference>
<proteinExistence type="predicted"/>
<accession>A0A4R6P1M6</accession>
<dbReference type="PROSITE" id="PS51257">
    <property type="entry name" value="PROKAR_LIPOPROTEIN"/>
    <property type="match status" value="1"/>
</dbReference>
<gene>
    <name evidence="2" type="ORF">DFR75_108199</name>
</gene>
<keyword evidence="3" id="KW-1185">Reference proteome</keyword>
<organism evidence="2 3">
    <name type="scientific">Nocardia ignorata</name>
    <dbReference type="NCBI Taxonomy" id="145285"/>
    <lineage>
        <taxon>Bacteria</taxon>
        <taxon>Bacillati</taxon>
        <taxon>Actinomycetota</taxon>
        <taxon>Actinomycetes</taxon>
        <taxon>Mycobacteriales</taxon>
        <taxon>Nocardiaceae</taxon>
        <taxon>Nocardia</taxon>
    </lineage>
</organism>
<comment type="caution">
    <text evidence="2">The sequence shown here is derived from an EMBL/GenBank/DDBJ whole genome shotgun (WGS) entry which is preliminary data.</text>
</comment>
<evidence type="ECO:0000256" key="1">
    <source>
        <dbReference type="SAM" id="SignalP"/>
    </source>
</evidence>
<reference evidence="2 3" key="1">
    <citation type="submission" date="2019-03" db="EMBL/GenBank/DDBJ databases">
        <title>Genomic Encyclopedia of Type Strains, Phase IV (KMG-IV): sequencing the most valuable type-strain genomes for metagenomic binning, comparative biology and taxonomic classification.</title>
        <authorList>
            <person name="Goeker M."/>
        </authorList>
    </citation>
    <scope>NUCLEOTIDE SEQUENCE [LARGE SCALE GENOMIC DNA]</scope>
    <source>
        <strain evidence="2 3">DSM 44496</strain>
    </source>
</reference>
<protein>
    <submittedName>
        <fullName evidence="2">Uncharacterized protein</fullName>
    </submittedName>
</protein>
<feature type="signal peptide" evidence="1">
    <location>
        <begin position="1"/>
        <end position="29"/>
    </location>
</feature>
<sequence>MKPALSTCIALSVLTATTTMVSGCSTAHAPVVEPGCRAEPFPPPHTEVAPCSASAVLKAAVTTLYRLDPVAEVDARSTFETARPLMWAAYSTDARIGVSLWAPITPEVWQDWVEHRVPLRTDAYPTDDGHSPDTATASSRVFSVSLTPVGRAPIVFSVSARSTRAGAERAWLVAEMRVL</sequence>
<dbReference type="Proteomes" id="UP000295087">
    <property type="component" value="Unassembled WGS sequence"/>
</dbReference>
<evidence type="ECO:0000313" key="3">
    <source>
        <dbReference type="Proteomes" id="UP000295087"/>
    </source>
</evidence>
<dbReference type="AlphaFoldDB" id="A0A4R6P1M6"/>
<feature type="chain" id="PRO_5020894564" evidence="1">
    <location>
        <begin position="30"/>
        <end position="179"/>
    </location>
</feature>
<evidence type="ECO:0000313" key="2">
    <source>
        <dbReference type="EMBL" id="TDP31594.1"/>
    </source>
</evidence>